<dbReference type="EMBL" id="JBHUCX010000083">
    <property type="protein sequence ID" value="MFD1677054.1"/>
    <property type="molecule type" value="Genomic_DNA"/>
</dbReference>
<feature type="domain" description="Cyclodeaminase/cyclohydrolase" evidence="1">
    <location>
        <begin position="7"/>
        <end position="185"/>
    </location>
</feature>
<dbReference type="Proteomes" id="UP001597079">
    <property type="component" value="Unassembled WGS sequence"/>
</dbReference>
<organism evidence="2 3">
    <name type="scientific">Alicyclobacillus fodiniaquatilis</name>
    <dbReference type="NCBI Taxonomy" id="1661150"/>
    <lineage>
        <taxon>Bacteria</taxon>
        <taxon>Bacillati</taxon>
        <taxon>Bacillota</taxon>
        <taxon>Bacilli</taxon>
        <taxon>Bacillales</taxon>
        <taxon>Alicyclobacillaceae</taxon>
        <taxon>Alicyclobacillus</taxon>
    </lineage>
</organism>
<accession>A0ABW4JL18</accession>
<comment type="caution">
    <text evidence="2">The sequence shown here is derived from an EMBL/GenBank/DDBJ whole genome shotgun (WGS) entry which is preliminary data.</text>
</comment>
<evidence type="ECO:0000259" key="1">
    <source>
        <dbReference type="Pfam" id="PF04961"/>
    </source>
</evidence>
<keyword evidence="3" id="KW-1185">Reference proteome</keyword>
<name>A0ABW4JL18_9BACL</name>
<evidence type="ECO:0000313" key="2">
    <source>
        <dbReference type="EMBL" id="MFD1677054.1"/>
    </source>
</evidence>
<gene>
    <name evidence="2" type="ORF">ACFSB2_20475</name>
</gene>
<reference evidence="3" key="1">
    <citation type="journal article" date="2019" name="Int. J. Syst. Evol. Microbiol.">
        <title>The Global Catalogue of Microorganisms (GCM) 10K type strain sequencing project: providing services to taxonomists for standard genome sequencing and annotation.</title>
        <authorList>
            <consortium name="The Broad Institute Genomics Platform"/>
            <consortium name="The Broad Institute Genome Sequencing Center for Infectious Disease"/>
            <person name="Wu L."/>
            <person name="Ma J."/>
        </authorList>
    </citation>
    <scope>NUCLEOTIDE SEQUENCE [LARGE SCALE GENOMIC DNA]</scope>
    <source>
        <strain evidence="3">CGMCC 1.12286</strain>
    </source>
</reference>
<dbReference type="InterPro" id="IPR007044">
    <property type="entry name" value="Cyclodeamin/CycHdrlase"/>
</dbReference>
<dbReference type="InterPro" id="IPR036178">
    <property type="entry name" value="Formintransfe-cycloase-like_sf"/>
</dbReference>
<sequence length="211" mass="22712">MTVFNQSIRSFIDASASAAPTPGGGSVAALVAALGASMTSMVANLTQGAQFASVEADMDELAMKMKEYITTFETLLEADMISFNRYMTAIKLPKSTAEEKAIRTEQIQAATVAAAQVPLHLAETAMQVLEQIHTIKDSANKHVLSDLGISVLLLEAAVQAALLTVDINLPGLKNEGIRTEFTQKRNFIAAHVTTYKNDLMDAIQHRMAQNT</sequence>
<dbReference type="SUPFAM" id="SSF101262">
    <property type="entry name" value="Methenyltetrahydrofolate cyclohydrolase-like"/>
    <property type="match status" value="1"/>
</dbReference>
<dbReference type="Gene3D" id="1.20.120.680">
    <property type="entry name" value="Formiminotetrahydrofolate cyclodeaminase monomer, up-and-down helical bundle"/>
    <property type="match status" value="1"/>
</dbReference>
<dbReference type="Pfam" id="PF04961">
    <property type="entry name" value="FTCD_C"/>
    <property type="match status" value="1"/>
</dbReference>
<proteinExistence type="predicted"/>
<evidence type="ECO:0000313" key="3">
    <source>
        <dbReference type="Proteomes" id="UP001597079"/>
    </source>
</evidence>
<dbReference type="RefSeq" id="WP_377944964.1">
    <property type="nucleotide sequence ID" value="NZ_JBHUCX010000083.1"/>
</dbReference>
<protein>
    <submittedName>
        <fullName evidence="2">Cyclodeaminase/cyclohydrolase family protein</fullName>
    </submittedName>
</protein>